<gene>
    <name evidence="2" type="ORF">GALL_80250</name>
</gene>
<keyword evidence="1" id="KW-1133">Transmembrane helix</keyword>
<comment type="caution">
    <text evidence="2">The sequence shown here is derived from an EMBL/GenBank/DDBJ whole genome shotgun (WGS) entry which is preliminary data.</text>
</comment>
<evidence type="ECO:0000256" key="1">
    <source>
        <dbReference type="SAM" id="Phobius"/>
    </source>
</evidence>
<reference evidence="2" key="1">
    <citation type="submission" date="2016-10" db="EMBL/GenBank/DDBJ databases">
        <title>Sequence of Gallionella enrichment culture.</title>
        <authorList>
            <person name="Poehlein A."/>
            <person name="Muehling M."/>
            <person name="Daniel R."/>
        </authorList>
    </citation>
    <scope>NUCLEOTIDE SEQUENCE</scope>
</reference>
<evidence type="ECO:0000313" key="2">
    <source>
        <dbReference type="EMBL" id="OIR10097.1"/>
    </source>
</evidence>
<organism evidence="2">
    <name type="scientific">mine drainage metagenome</name>
    <dbReference type="NCBI Taxonomy" id="410659"/>
    <lineage>
        <taxon>unclassified sequences</taxon>
        <taxon>metagenomes</taxon>
        <taxon>ecological metagenomes</taxon>
    </lineage>
</organism>
<keyword evidence="1" id="KW-0472">Membrane</keyword>
<feature type="transmembrane region" description="Helical" evidence="1">
    <location>
        <begin position="9"/>
        <end position="28"/>
    </location>
</feature>
<feature type="transmembrane region" description="Helical" evidence="1">
    <location>
        <begin position="133"/>
        <end position="152"/>
    </location>
</feature>
<keyword evidence="1" id="KW-0812">Transmembrane</keyword>
<sequence length="188" mass="20534">MTRSRPDPWLALTVIGGLAYPFLVYLSLGRVPPALPVLAGLTLIGLRMLGLRRLAEARRWLAAFALAGTALAALLFWRPALAARCYPIAISLAVAAVFALSLRFPPSVVERIARLREPDLPPEGVRYTRRVTALWVGFLLCNAAISAATALWGSLAAWTLWNGLLSYLAMGLLFAGEILVRRRVRKMA</sequence>
<feature type="transmembrane region" description="Helical" evidence="1">
    <location>
        <begin position="34"/>
        <end position="51"/>
    </location>
</feature>
<dbReference type="EMBL" id="MLJW01000024">
    <property type="protein sequence ID" value="OIR10097.1"/>
    <property type="molecule type" value="Genomic_DNA"/>
</dbReference>
<name>A0A1J5SNP2_9ZZZZ</name>
<feature type="transmembrane region" description="Helical" evidence="1">
    <location>
        <begin position="60"/>
        <end position="80"/>
    </location>
</feature>
<accession>A0A1J5SNP2</accession>
<protein>
    <recommendedName>
        <fullName evidence="3">Intracellular septation protein A</fullName>
    </recommendedName>
</protein>
<proteinExistence type="predicted"/>
<evidence type="ECO:0008006" key="3">
    <source>
        <dbReference type="Google" id="ProtNLM"/>
    </source>
</evidence>
<feature type="transmembrane region" description="Helical" evidence="1">
    <location>
        <begin position="158"/>
        <end position="180"/>
    </location>
</feature>
<feature type="transmembrane region" description="Helical" evidence="1">
    <location>
        <begin position="86"/>
        <end position="104"/>
    </location>
</feature>
<dbReference type="AlphaFoldDB" id="A0A1J5SNP2"/>